<accession>A0ACB9XSW5</accession>
<dbReference type="Proteomes" id="UP001057452">
    <property type="component" value="Chromosome 3"/>
</dbReference>
<evidence type="ECO:0000313" key="1">
    <source>
        <dbReference type="EMBL" id="KAI4830591.1"/>
    </source>
</evidence>
<reference evidence="1" key="1">
    <citation type="submission" date="2022-05" db="EMBL/GenBank/DDBJ databases">
        <title>Chromosome-level genome of Chaenocephalus aceratus.</title>
        <authorList>
            <person name="Park H."/>
        </authorList>
    </citation>
    <scope>NUCLEOTIDE SEQUENCE</scope>
    <source>
        <strain evidence="1">KU_202001</strain>
    </source>
</reference>
<gene>
    <name evidence="1" type="ORF">KUCAC02_002210</name>
</gene>
<organism evidence="1 2">
    <name type="scientific">Chaenocephalus aceratus</name>
    <name type="common">Blackfin icefish</name>
    <name type="synonym">Chaenichthys aceratus</name>
    <dbReference type="NCBI Taxonomy" id="36190"/>
    <lineage>
        <taxon>Eukaryota</taxon>
        <taxon>Metazoa</taxon>
        <taxon>Chordata</taxon>
        <taxon>Craniata</taxon>
        <taxon>Vertebrata</taxon>
        <taxon>Euteleostomi</taxon>
        <taxon>Actinopterygii</taxon>
        <taxon>Neopterygii</taxon>
        <taxon>Teleostei</taxon>
        <taxon>Neoteleostei</taxon>
        <taxon>Acanthomorphata</taxon>
        <taxon>Eupercaria</taxon>
        <taxon>Perciformes</taxon>
        <taxon>Notothenioidei</taxon>
        <taxon>Channichthyidae</taxon>
        <taxon>Chaenocephalus</taxon>
    </lineage>
</organism>
<comment type="caution">
    <text evidence="1">The sequence shown here is derived from an EMBL/GenBank/DDBJ whole genome shotgun (WGS) entry which is preliminary data.</text>
</comment>
<protein>
    <submittedName>
        <fullName evidence="1">Uncharacterized protein</fullName>
    </submittedName>
</protein>
<dbReference type="EMBL" id="CM043787">
    <property type="protein sequence ID" value="KAI4830591.1"/>
    <property type="molecule type" value="Genomic_DNA"/>
</dbReference>
<proteinExistence type="predicted"/>
<sequence length="1186" mass="135568">MAHSARRDCPELPDFSLLKTLARDHLIYLLEQLPGKKDLFIEPDLMSPLDRIANVSILKFYSCDAVLEEQGIIGDVTTDEWSFYLLPLDDDIISLELPEFFRDNFLAGDQRWVKTAGSALHLIHSLYGPFSKIYGIGRCSKMAYESWREQVAEGEQRAQKAEIGKVFLIDRDVDFVTPLCSQVVYEGLVDDIFRIKCGCVEFGPEVTSSDKSMKVMLNSQDKVFNEIRNEHFSNVFGFLSQKARNLQTAYDKRRGMDIKQMKTFVSEEFKGLKQEHRLLSLHIGASESIMKQKTKQDFQELLKTEHSLLEGFEIRESISFIEEHINRRVSMLESLRLLCLLSITENGLLPKDFRSLKTQFLQSYGVDHLLTFANLRQLGLLVEQQPGEMLTVLESKVGKLVNDKTAGKLTDAFSSLARKSHFRALSRKLNLVPRSDEEYDLRVPRDMAYIFSGAYVPLSCKLVEQVLDRDGWTGLEEVTKLLNGHEFAVTGNNGADSKAKGNAQRIVLVMFLGGCTFSEISPYGSSAERRFGRAGRHEFDTTSAPTEGANQRAGRRKTRILNCVQTDPAESRQRGDARLWDTEVLAAESVSCLNKALCHLKDIWEEIGIPEDQRLQRTNVVKNHIKSLLDMMVKEEESLRQRLVSSIQACRTDMEKLCLELQLNAFEEESGISMLQQENNIRTQVEALLKEKAQRMQQLKALLEQEQDLCDILCSELYGLSADSVPTLEQLESFSQHVASQNTEKAKRYAEFADLKRQIILYMAELEHTPETSFEKDVVCEDEDAFCLSRDNISSLKLLVCQLEESKVENEARCEANREKIQRLWNRLQVPQEQREAFNDHMVSSRKRNLEALRAEVQRLEELKLLNICNVTEAIRSEIAVFWEKCFFSTDQRQDFSPYFSVTFTEELLSLHDAEIQRLKQHYEEHQDLFDGIHQWEDSWRLFLDLEKKATDPTRFTNRGGNLLKEEKQRSELHKSLPKLEKKLKAQIDTWESEQDREFLVHGQKFLQYVEEQWELHRIEKEKEKQERHLKKSKQTEEDMLYGTAVRTPTKRRLLGTTTPIKTRKFNTTSSISSTTSNSSSRSVYGATVCRSPGPRPPLSANKTPLARTPGVGKPPNPRLQGCNKENEAQLKGSPLSGALLTAASPKPNFSIASVASTYSEFVRDLSKASDAKVQHNILNSTSTNL</sequence>
<name>A0ACB9XSW5_CHAAC</name>
<evidence type="ECO:0000313" key="2">
    <source>
        <dbReference type="Proteomes" id="UP001057452"/>
    </source>
</evidence>
<keyword evidence="2" id="KW-1185">Reference proteome</keyword>